<evidence type="ECO:0000313" key="3">
    <source>
        <dbReference type="Proteomes" id="UP001597214"/>
    </source>
</evidence>
<keyword evidence="3" id="KW-1185">Reference proteome</keyword>
<dbReference type="Pfam" id="PF01909">
    <property type="entry name" value="NTP_transf_2"/>
    <property type="match status" value="1"/>
</dbReference>
<dbReference type="SUPFAM" id="SSF81301">
    <property type="entry name" value="Nucleotidyltransferase"/>
    <property type="match status" value="1"/>
</dbReference>
<dbReference type="EMBL" id="JBHUEM010000054">
    <property type="protein sequence ID" value="MFD1739195.1"/>
    <property type="molecule type" value="Genomic_DNA"/>
</dbReference>
<proteinExistence type="predicted"/>
<comment type="caution">
    <text evidence="2">The sequence shown here is derived from an EMBL/GenBank/DDBJ whole genome shotgun (WGS) entry which is preliminary data.</text>
</comment>
<feature type="domain" description="Polymerase nucleotidyl transferase" evidence="1">
    <location>
        <begin position="20"/>
        <end position="76"/>
    </location>
</feature>
<dbReference type="InterPro" id="IPR043519">
    <property type="entry name" value="NT_sf"/>
</dbReference>
<accession>A0ABW4LYI9</accession>
<dbReference type="RefSeq" id="WP_377930428.1">
    <property type="nucleotide sequence ID" value="NZ_JBHUEM010000054.1"/>
</dbReference>
<dbReference type="CDD" id="cd05403">
    <property type="entry name" value="NT_KNTase_like"/>
    <property type="match status" value="1"/>
</dbReference>
<evidence type="ECO:0000259" key="1">
    <source>
        <dbReference type="Pfam" id="PF01909"/>
    </source>
</evidence>
<protein>
    <submittedName>
        <fullName evidence="2">Nucleotidyltransferase domain-containing protein</fullName>
    </submittedName>
</protein>
<name>A0ABW4LYI9_9BACI</name>
<gene>
    <name evidence="2" type="ORF">ACFSCX_22180</name>
</gene>
<dbReference type="InterPro" id="IPR002934">
    <property type="entry name" value="Polymerase_NTP_transf_dom"/>
</dbReference>
<dbReference type="Proteomes" id="UP001597214">
    <property type="component" value="Unassembled WGS sequence"/>
</dbReference>
<dbReference type="Gene3D" id="3.30.460.10">
    <property type="entry name" value="Beta Polymerase, domain 2"/>
    <property type="match status" value="1"/>
</dbReference>
<sequence>MQNRSEALMQVAKNYIETLDTKIIYACVGGSVGRGDADQYSDLDLTIYTNECASSSKLDILYGDEIIQLEIVPIDELPDKKVILQSPWDFRFLAEEAILKDEEGSYHDLKEWAITYFNSKNGKQKMIEQVTNIVKNRCKFAMECLETNMNYSASIASMGAWTEAGFLYLYIKDNLLSTGELIPQIEKLNNHMKRFNRVSPFTFTEVSNASMIVSRYRKFLRDQGHTYSSLSIVHDTLCNRKIQRLLNNNEKLNLLWQMYGESVGLYFETSNGLPFELYSQDLPVSLQKDLSKIGFVPLNKSRTNELCTLSDELLSLSY</sequence>
<organism evidence="2 3">
    <name type="scientific">Bacillus salitolerans</name>
    <dbReference type="NCBI Taxonomy" id="1437434"/>
    <lineage>
        <taxon>Bacteria</taxon>
        <taxon>Bacillati</taxon>
        <taxon>Bacillota</taxon>
        <taxon>Bacilli</taxon>
        <taxon>Bacillales</taxon>
        <taxon>Bacillaceae</taxon>
        <taxon>Bacillus</taxon>
    </lineage>
</organism>
<reference evidence="3" key="1">
    <citation type="journal article" date="2019" name="Int. J. Syst. Evol. Microbiol.">
        <title>The Global Catalogue of Microorganisms (GCM) 10K type strain sequencing project: providing services to taxonomists for standard genome sequencing and annotation.</title>
        <authorList>
            <consortium name="The Broad Institute Genomics Platform"/>
            <consortium name="The Broad Institute Genome Sequencing Center for Infectious Disease"/>
            <person name="Wu L."/>
            <person name="Ma J."/>
        </authorList>
    </citation>
    <scope>NUCLEOTIDE SEQUENCE [LARGE SCALE GENOMIC DNA]</scope>
    <source>
        <strain evidence="3">CCUG 49339</strain>
    </source>
</reference>
<evidence type="ECO:0000313" key="2">
    <source>
        <dbReference type="EMBL" id="MFD1739195.1"/>
    </source>
</evidence>